<comment type="caution">
    <text evidence="2">The sequence shown here is derived from an EMBL/GenBank/DDBJ whole genome shotgun (WGS) entry which is preliminary data.</text>
</comment>
<dbReference type="Pfam" id="PF13508">
    <property type="entry name" value="Acetyltransf_7"/>
    <property type="match status" value="1"/>
</dbReference>
<evidence type="ECO:0000259" key="1">
    <source>
        <dbReference type="PROSITE" id="PS51186"/>
    </source>
</evidence>
<dbReference type="Proteomes" id="UP000650424">
    <property type="component" value="Unassembled WGS sequence"/>
</dbReference>
<dbReference type="Gene3D" id="3.40.630.30">
    <property type="match status" value="1"/>
</dbReference>
<dbReference type="RefSeq" id="WP_186946955.1">
    <property type="nucleotide sequence ID" value="NZ_JACOGF010000004.1"/>
</dbReference>
<dbReference type="InterPro" id="IPR000182">
    <property type="entry name" value="GNAT_dom"/>
</dbReference>
<dbReference type="SUPFAM" id="SSF55729">
    <property type="entry name" value="Acyl-CoA N-acyltransferases (Nat)"/>
    <property type="match status" value="1"/>
</dbReference>
<dbReference type="EMBL" id="JACOGF010000004">
    <property type="protein sequence ID" value="MBC3917708.1"/>
    <property type="molecule type" value="Genomic_DNA"/>
</dbReference>
<sequence>MTTTNPYSEQQKNEILTAWVHGWTISRGTEAAFALAGYGYKIHVGLPGHLERYVLQGQALSAIQLLAHELSIPDTWIKICAPVSEIGALLPPRWTLKPVEYLMCKPITAHVDIDVPGAYTIQFGGDEQAVSIKALGPDGQIAATGRMALTARYAVFDQIVTEPSHRRKGLGRLLMQMLSNHAFARQADTGVLVATEDGYALYSALGWSLCSPMTAAVINS</sequence>
<name>A0ABR6ZQA3_9BURK</name>
<evidence type="ECO:0000313" key="3">
    <source>
        <dbReference type="Proteomes" id="UP000650424"/>
    </source>
</evidence>
<reference evidence="2 3" key="1">
    <citation type="submission" date="2020-08" db="EMBL/GenBank/DDBJ databases">
        <title>Novel species isolated from subtropical streams in China.</title>
        <authorList>
            <person name="Lu H."/>
        </authorList>
    </citation>
    <scope>NUCLEOTIDE SEQUENCE [LARGE SCALE GENOMIC DNA]</scope>
    <source>
        <strain evidence="2 3">CY18W</strain>
    </source>
</reference>
<gene>
    <name evidence="2" type="ORF">H8L32_09510</name>
</gene>
<feature type="domain" description="N-acetyltransferase" evidence="1">
    <location>
        <begin position="91"/>
        <end position="220"/>
    </location>
</feature>
<organism evidence="2 3">
    <name type="scientific">Undibacterium hunanense</name>
    <dbReference type="NCBI Taxonomy" id="2762292"/>
    <lineage>
        <taxon>Bacteria</taxon>
        <taxon>Pseudomonadati</taxon>
        <taxon>Pseudomonadota</taxon>
        <taxon>Betaproteobacteria</taxon>
        <taxon>Burkholderiales</taxon>
        <taxon>Oxalobacteraceae</taxon>
        <taxon>Undibacterium</taxon>
    </lineage>
</organism>
<protein>
    <submittedName>
        <fullName evidence="2">GNAT family N-acetyltransferase</fullName>
    </submittedName>
</protein>
<dbReference type="InterPro" id="IPR016181">
    <property type="entry name" value="Acyl_CoA_acyltransferase"/>
</dbReference>
<dbReference type="PROSITE" id="PS51186">
    <property type="entry name" value="GNAT"/>
    <property type="match status" value="1"/>
</dbReference>
<accession>A0ABR6ZQA3</accession>
<evidence type="ECO:0000313" key="2">
    <source>
        <dbReference type="EMBL" id="MBC3917708.1"/>
    </source>
</evidence>
<keyword evidence="3" id="KW-1185">Reference proteome</keyword>
<proteinExistence type="predicted"/>
<dbReference type="CDD" id="cd04301">
    <property type="entry name" value="NAT_SF"/>
    <property type="match status" value="1"/>
</dbReference>